<evidence type="ECO:0000313" key="3">
    <source>
        <dbReference type="Proteomes" id="UP001085076"/>
    </source>
</evidence>
<feature type="compositionally biased region" description="Polar residues" evidence="1">
    <location>
        <begin position="230"/>
        <end position="242"/>
    </location>
</feature>
<gene>
    <name evidence="2" type="ORF">J5N97_024768</name>
</gene>
<sequence length="242" mass="26975">MEVEQEVPTQSITQVPQAEGQDPRGEVPPMSMLDLMREMLGLIQETRQHRVPPPPATPTSSRGLLGEIKRPSPRPFEGAADPHATEQWTREMEKTFEVFQTTEAEMIKTAVYMLQGPAEDCSTVEQYETEFNRLARFLPDMVPTEESRVMKCKAGLRPSLKKIVTSHIYKTYTEVVARAKYTEASCQGAVQGSSQKEKKDKGTNSQGQSSGKSSGKRRPDNKYRPYGKPTRSTASSGGHQLV</sequence>
<name>A0A9D5C7A9_9LILI</name>
<proteinExistence type="predicted"/>
<keyword evidence="3" id="KW-1185">Reference proteome</keyword>
<dbReference type="AlphaFoldDB" id="A0A9D5C7A9"/>
<feature type="region of interest" description="Disordered" evidence="1">
    <location>
        <begin position="187"/>
        <end position="242"/>
    </location>
</feature>
<organism evidence="2 3">
    <name type="scientific">Dioscorea zingiberensis</name>
    <dbReference type="NCBI Taxonomy" id="325984"/>
    <lineage>
        <taxon>Eukaryota</taxon>
        <taxon>Viridiplantae</taxon>
        <taxon>Streptophyta</taxon>
        <taxon>Embryophyta</taxon>
        <taxon>Tracheophyta</taxon>
        <taxon>Spermatophyta</taxon>
        <taxon>Magnoliopsida</taxon>
        <taxon>Liliopsida</taxon>
        <taxon>Dioscoreales</taxon>
        <taxon>Dioscoreaceae</taxon>
        <taxon>Dioscorea</taxon>
    </lineage>
</organism>
<comment type="caution">
    <text evidence="2">The sequence shown here is derived from an EMBL/GenBank/DDBJ whole genome shotgun (WGS) entry which is preliminary data.</text>
</comment>
<dbReference type="OrthoDB" id="1936908at2759"/>
<reference evidence="2" key="2">
    <citation type="journal article" date="2022" name="Hortic Res">
        <title>The genome of Dioscorea zingiberensis sheds light on the biosynthesis, origin and evolution of the medicinally important diosgenin saponins.</title>
        <authorList>
            <person name="Li Y."/>
            <person name="Tan C."/>
            <person name="Li Z."/>
            <person name="Guo J."/>
            <person name="Li S."/>
            <person name="Chen X."/>
            <person name="Wang C."/>
            <person name="Dai X."/>
            <person name="Yang H."/>
            <person name="Song W."/>
            <person name="Hou L."/>
            <person name="Xu J."/>
            <person name="Tong Z."/>
            <person name="Xu A."/>
            <person name="Yuan X."/>
            <person name="Wang W."/>
            <person name="Yang Q."/>
            <person name="Chen L."/>
            <person name="Sun Z."/>
            <person name="Wang K."/>
            <person name="Pan B."/>
            <person name="Chen J."/>
            <person name="Bao Y."/>
            <person name="Liu F."/>
            <person name="Qi X."/>
            <person name="Gang D.R."/>
            <person name="Wen J."/>
            <person name="Li J."/>
        </authorList>
    </citation>
    <scope>NUCLEOTIDE SEQUENCE</scope>
    <source>
        <strain evidence="2">Dzin_1.0</strain>
    </source>
</reference>
<feature type="region of interest" description="Disordered" evidence="1">
    <location>
        <begin position="46"/>
        <end position="66"/>
    </location>
</feature>
<evidence type="ECO:0000256" key="1">
    <source>
        <dbReference type="SAM" id="MobiDB-lite"/>
    </source>
</evidence>
<feature type="region of interest" description="Disordered" evidence="1">
    <location>
        <begin position="1"/>
        <end position="30"/>
    </location>
</feature>
<feature type="compositionally biased region" description="Polar residues" evidence="1">
    <location>
        <begin position="7"/>
        <end position="16"/>
    </location>
</feature>
<protein>
    <recommendedName>
        <fullName evidence="4">Retrotransposon gag domain-containing protein</fullName>
    </recommendedName>
</protein>
<evidence type="ECO:0000313" key="2">
    <source>
        <dbReference type="EMBL" id="KAJ0967851.1"/>
    </source>
</evidence>
<dbReference type="EMBL" id="JAGGNH010000007">
    <property type="protein sequence ID" value="KAJ0967851.1"/>
    <property type="molecule type" value="Genomic_DNA"/>
</dbReference>
<evidence type="ECO:0008006" key="4">
    <source>
        <dbReference type="Google" id="ProtNLM"/>
    </source>
</evidence>
<reference evidence="2" key="1">
    <citation type="submission" date="2021-03" db="EMBL/GenBank/DDBJ databases">
        <authorList>
            <person name="Li Z."/>
            <person name="Yang C."/>
        </authorList>
    </citation>
    <scope>NUCLEOTIDE SEQUENCE</scope>
    <source>
        <strain evidence="2">Dzin_1.0</strain>
        <tissue evidence="2">Leaf</tissue>
    </source>
</reference>
<accession>A0A9D5C7A9</accession>
<dbReference type="Proteomes" id="UP001085076">
    <property type="component" value="Miscellaneous, Linkage group lg07"/>
</dbReference>